<evidence type="ECO:0000313" key="3">
    <source>
        <dbReference type="Proteomes" id="UP000198654"/>
    </source>
</evidence>
<dbReference type="AlphaFoldDB" id="A0A1G9R145"/>
<dbReference type="RefSeq" id="WP_245704261.1">
    <property type="nucleotide sequence ID" value="NZ_FNGI01000013.1"/>
</dbReference>
<name>A0A1G9R145_9GAMM</name>
<keyword evidence="3" id="KW-1185">Reference proteome</keyword>
<dbReference type="STRING" id="119000.SAMN05661010_03549"/>
<keyword evidence="1" id="KW-0812">Transmembrane</keyword>
<keyword evidence="1" id="KW-1133">Transmembrane helix</keyword>
<accession>A0A1G9R145</accession>
<keyword evidence="1" id="KW-0472">Membrane</keyword>
<sequence>MSQELSQHKACEPPKLYIQVMGKAHPDGHRFVFYDITDQQVQQALADKVEEEDLPTPLSRIHGWPWKDQPERNVWLEIASDGDAPIRVSLFERVGETPWQEHPQRVTWQHHVVQPVMPLAFWQSLQSERARALPIRPGYLYVYYQGAVWREIEITLSQQGQWQFRDIDLARHRDSASEYTDNQRPGIGKSLSEIWLPARQNLGWLSTAVRVAFSEVQWSAPRLNYLNTHPAGISRRFQAVSLQRPSQAITSGRLVAPDRLIAQRGRCPDIEWQLAEPELWTEDLLGQAVATRFAEAKSAQQTLDAGGTEAMDAWERPNPALALEAGLCALALEKIVQQDSEQDDPLPWEEAPSSEDVFSDARRRGIPGLVIDDAMFALRHAQMQTQQAQHYLSLLLERCARHPHYQSALLVQKRIIPERIAGQDNPLHEFADDEVLSYHGGTFHTAIATLSRYNAHSLWETHQTRLADYLSDAAYQRALADYFSLEGGDYLSGFAIAQQLFTALSLDRQRADTLLDRDIASQFGDTQSATAARTLQALLEDGSDEPLHAMCFPDSAAYRVEQPFVLPETEINDGSGVFRSLALAEQGQRDQAPEKDELHTLEASLLAAMARSSTTSQLKGWTGTIDIVFAKFAESGKNLLGQIADENQRTVMAARIYLPSFNASRAALHTLIGDLTFQPLADVDLGNKVLLGVEDVASGLTFGLDKAEREYMANHRRQFYGNVYRTADGTLLGATNRRRLNSMSEIGEAREMRFIFADADSRAAELVRRGRTRIGMAERAAGITKLPYILVVVEAMNLAVCGSAFLKTKKSAKTALYAVSAMTDLGLATLNISEYIAKRHQAPRPIIRVSQISQKVVIRNQGTNWLARRFPQLIRINWLATKASGILLAITMAWEALGRFDEGDTDAGIAYALAAVGAVMLMIGPLGWIGLALLLGGSIAGTLLTDGPFEAWLKHGPFGNQKDDAPWLQDPKIAYYRLQGLFANIRVTRRRMSPIEQRALLAGLGNSHDSTSYPIGERWQQHGSLQDIDTAIEVRSALPGMGVELKDRLVLTREHYRNTTLPRMYPQPDTLSSTRVQPLLTQIAPHRLTYFVHTPRVADPVVSTGLALVTEGYRWQLQLQFHEVTQPPLRTSRRIFPAPKPLVAIPDDMTEILSIDNAMGDYWIKETL</sequence>
<dbReference type="CDD" id="cd20705">
    <property type="entry name" value="MIX_I"/>
    <property type="match status" value="1"/>
</dbReference>
<dbReference type="EMBL" id="FNGI01000013">
    <property type="protein sequence ID" value="SDM17006.1"/>
    <property type="molecule type" value="Genomic_DNA"/>
</dbReference>
<protein>
    <submittedName>
        <fullName evidence="2">Uncharacterized protein</fullName>
    </submittedName>
</protein>
<feature type="transmembrane region" description="Helical" evidence="1">
    <location>
        <begin position="876"/>
        <end position="897"/>
    </location>
</feature>
<evidence type="ECO:0000256" key="1">
    <source>
        <dbReference type="SAM" id="Phobius"/>
    </source>
</evidence>
<evidence type="ECO:0000313" key="2">
    <source>
        <dbReference type="EMBL" id="SDM17006.1"/>
    </source>
</evidence>
<gene>
    <name evidence="2" type="ORF">SAMN05661010_03549</name>
</gene>
<reference evidence="2 3" key="1">
    <citation type="submission" date="2016-10" db="EMBL/GenBank/DDBJ databases">
        <authorList>
            <person name="de Groot N.N."/>
        </authorList>
    </citation>
    <scope>NUCLEOTIDE SEQUENCE [LARGE SCALE GENOMIC DNA]</scope>
    <source>
        <strain evidence="2 3">DSM 14789</strain>
    </source>
</reference>
<dbReference type="Proteomes" id="UP000198654">
    <property type="component" value="Unassembled WGS sequence"/>
</dbReference>
<organism evidence="2 3">
    <name type="scientific">Modicisalibacter muralis</name>
    <dbReference type="NCBI Taxonomy" id="119000"/>
    <lineage>
        <taxon>Bacteria</taxon>
        <taxon>Pseudomonadati</taxon>
        <taxon>Pseudomonadota</taxon>
        <taxon>Gammaproteobacteria</taxon>
        <taxon>Oceanospirillales</taxon>
        <taxon>Halomonadaceae</taxon>
        <taxon>Modicisalibacter</taxon>
    </lineage>
</organism>
<feature type="transmembrane region" description="Helical" evidence="1">
    <location>
        <begin position="909"/>
        <end position="935"/>
    </location>
</feature>
<proteinExistence type="predicted"/>